<keyword evidence="2" id="KW-1185">Reference proteome</keyword>
<organism evidence="2 3">
    <name type="scientific">Vanessa tameamea</name>
    <name type="common">Kamehameha butterfly</name>
    <dbReference type="NCBI Taxonomy" id="334116"/>
    <lineage>
        <taxon>Eukaryota</taxon>
        <taxon>Metazoa</taxon>
        <taxon>Ecdysozoa</taxon>
        <taxon>Arthropoda</taxon>
        <taxon>Hexapoda</taxon>
        <taxon>Insecta</taxon>
        <taxon>Pterygota</taxon>
        <taxon>Neoptera</taxon>
        <taxon>Endopterygota</taxon>
        <taxon>Lepidoptera</taxon>
        <taxon>Glossata</taxon>
        <taxon>Ditrysia</taxon>
        <taxon>Papilionoidea</taxon>
        <taxon>Nymphalidae</taxon>
        <taxon>Nymphalinae</taxon>
        <taxon>Vanessa</taxon>
    </lineage>
</organism>
<dbReference type="RefSeq" id="XP_064071690.1">
    <property type="nucleotide sequence ID" value="XM_064215620.1"/>
</dbReference>
<dbReference type="SUPFAM" id="SSF52047">
    <property type="entry name" value="RNI-like"/>
    <property type="match status" value="1"/>
</dbReference>
<feature type="region of interest" description="Disordered" evidence="1">
    <location>
        <begin position="524"/>
        <end position="557"/>
    </location>
</feature>
<dbReference type="SMART" id="SM00368">
    <property type="entry name" value="LRR_RI"/>
    <property type="match status" value="6"/>
</dbReference>
<sequence>MSSEVSEEEQETEVIYELAIEESSEEPPMEEWSSLIIEVPEENPKRVLYEQGLYSPGSGEVCNKYVSMSRSSILIHPYFNYPAVLDPGIRTALLDPEEKVIYADDGQQLYLTLCNEMNQSPVMTFYKDLLNECIDLKYYCVNPFGVRPMSLALQYNKNVTSFNLTDNFLNDDACFHLGEMLISNSILKELNLTGCRIGATGAKQLFAGLHLNRGLQILNINKNRIGDIGLEYLAASIIRGISVKELLINYNNISGKSANVLAEALETHNKFTHLDLSWNNLFAPVLGTINLLTRLSENKLLQELNLSWNSLSGGRIGTALNMISRASNLRVFNLSNNRLTGEGIQNAIANIGRAKKLVTLNLSYNPLTPEDAIIMLNKMKLNSVKIQNLLMDNVFVDGHFLMLLKLIKENKTKKNVVITYGGVIGGFRPIGPDMRDLVLNRVEFLTTKGKKRKVDIALVAMQMLKDKIAVMTAKNFADIIAETGANLDDNLVDEIINAFPGPKSAKSKTISIKLLVDYIQRKWPDRKLPPTPPPEPEPESPIPEPTPEITENKGKEK</sequence>
<dbReference type="GeneID" id="135193383"/>
<dbReference type="PANTHER" id="PTHR24113">
    <property type="entry name" value="RAN GTPASE-ACTIVATING PROTEIN 1"/>
    <property type="match status" value="1"/>
</dbReference>
<gene>
    <name evidence="3" type="primary">LOC135193383</name>
</gene>
<feature type="compositionally biased region" description="Pro residues" evidence="1">
    <location>
        <begin position="529"/>
        <end position="546"/>
    </location>
</feature>
<evidence type="ECO:0000313" key="3">
    <source>
        <dbReference type="RefSeq" id="XP_064071690.1"/>
    </source>
</evidence>
<dbReference type="PANTHER" id="PTHR24113:SF15">
    <property type="entry name" value="NACHT DOMAIN-CONTAINING PROTEIN"/>
    <property type="match status" value="1"/>
</dbReference>
<proteinExistence type="predicted"/>
<dbReference type="Pfam" id="PF13516">
    <property type="entry name" value="LRR_6"/>
    <property type="match status" value="4"/>
</dbReference>
<dbReference type="Gene3D" id="3.80.10.10">
    <property type="entry name" value="Ribonuclease Inhibitor"/>
    <property type="match status" value="2"/>
</dbReference>
<evidence type="ECO:0000256" key="1">
    <source>
        <dbReference type="SAM" id="MobiDB-lite"/>
    </source>
</evidence>
<dbReference type="InterPro" id="IPR027038">
    <property type="entry name" value="RanGap"/>
</dbReference>
<accession>A0ABM4AK55</accession>
<dbReference type="InterPro" id="IPR001611">
    <property type="entry name" value="Leu-rich_rpt"/>
</dbReference>
<name>A0ABM4AK55_VANTA</name>
<protein>
    <submittedName>
        <fullName evidence="3">Leucine-rich repeat-containing protein 74A-like</fullName>
    </submittedName>
</protein>
<dbReference type="InterPro" id="IPR032675">
    <property type="entry name" value="LRR_dom_sf"/>
</dbReference>
<evidence type="ECO:0000313" key="2">
    <source>
        <dbReference type="Proteomes" id="UP001652626"/>
    </source>
</evidence>
<dbReference type="Proteomes" id="UP001652626">
    <property type="component" value="Chromosome 8"/>
</dbReference>
<reference evidence="3" key="1">
    <citation type="submission" date="2025-08" db="UniProtKB">
        <authorList>
            <consortium name="RefSeq"/>
        </authorList>
    </citation>
    <scope>IDENTIFICATION</scope>
    <source>
        <tissue evidence="3">Whole body</tissue>
    </source>
</reference>